<name>A0A067RCD6_ZOONE</name>
<gene>
    <name evidence="1" type="ORF">L798_01688</name>
</gene>
<dbReference type="OMA" id="NVPWMLH"/>
<dbReference type="EMBL" id="KK852549">
    <property type="protein sequence ID" value="KDR21536.1"/>
    <property type="molecule type" value="Genomic_DNA"/>
</dbReference>
<proteinExistence type="predicted"/>
<keyword evidence="2" id="KW-1185">Reference proteome</keyword>
<dbReference type="Proteomes" id="UP000027135">
    <property type="component" value="Unassembled WGS sequence"/>
</dbReference>
<sequence length="518" mass="58252">MPQLKQPPSLESIVLQSLQRFILTLGQKLLGKVCSGTPATVLPTRWGMPSFLVRENCSKSSELEELRYFLHPGLPLNLSNSVTSAVLEAIATVISRAKCTYDGFSKSGDDCCRDIIENMISVALHAQVARVDLLQWPWFIGEILLKHLGNFQHLEVLKLWPGSWSPVWTTVVEMLENGHCLLNNLVSFSMRCHCTDKILQVLAHSTRLQYLDVMFSVDVTDTCVSSLLQLNNLKVVNMCSTSLSAQGYTELLIGLPHLSKLVWFDLNCHALGNMKMSPLSLHSYEASRVSIDHLIILVHICPYLTQVSLHWVEADLSVLGALKHLQEVKLAQCSAVNSNLKGLLEIIGYNIISLELHELRDVDLLMIGALCVNLKKMSLVCDLQSVEESFLGIKTPLFKELKDLKFGSEYSECLFFNCTNIRKLEISRCQNFNDNVVATLLTKNPLKQLQVLSIAHSGQLSMKTVHLLLESCDNLRVLEGLDSWGGVSKLQVMELCMEMKRKNMDIEILWKKPLHISW</sequence>
<reference evidence="1 2" key="1">
    <citation type="journal article" date="2014" name="Nat. Commun.">
        <title>Molecular traces of alternative social organization in a termite genome.</title>
        <authorList>
            <person name="Terrapon N."/>
            <person name="Li C."/>
            <person name="Robertson H.M."/>
            <person name="Ji L."/>
            <person name="Meng X."/>
            <person name="Booth W."/>
            <person name="Chen Z."/>
            <person name="Childers C.P."/>
            <person name="Glastad K.M."/>
            <person name="Gokhale K."/>
            <person name="Gowin J."/>
            <person name="Gronenberg W."/>
            <person name="Hermansen R.A."/>
            <person name="Hu H."/>
            <person name="Hunt B.G."/>
            <person name="Huylmans A.K."/>
            <person name="Khalil S.M."/>
            <person name="Mitchell R.D."/>
            <person name="Munoz-Torres M.C."/>
            <person name="Mustard J.A."/>
            <person name="Pan H."/>
            <person name="Reese J.T."/>
            <person name="Scharf M.E."/>
            <person name="Sun F."/>
            <person name="Vogel H."/>
            <person name="Xiao J."/>
            <person name="Yang W."/>
            <person name="Yang Z."/>
            <person name="Yang Z."/>
            <person name="Zhou J."/>
            <person name="Zhu J."/>
            <person name="Brent C.S."/>
            <person name="Elsik C.G."/>
            <person name="Goodisman M.A."/>
            <person name="Liberles D.A."/>
            <person name="Roe R.M."/>
            <person name="Vargo E.L."/>
            <person name="Vilcinskas A."/>
            <person name="Wang J."/>
            <person name="Bornberg-Bauer E."/>
            <person name="Korb J."/>
            <person name="Zhang G."/>
            <person name="Liebig J."/>
        </authorList>
    </citation>
    <scope>NUCLEOTIDE SEQUENCE [LARGE SCALE GENOMIC DNA]</scope>
    <source>
        <tissue evidence="1">Whole organism</tissue>
    </source>
</reference>
<dbReference type="OrthoDB" id="63112at2759"/>
<dbReference type="InterPro" id="IPR032675">
    <property type="entry name" value="LRR_dom_sf"/>
</dbReference>
<protein>
    <submittedName>
        <fullName evidence="1">Uncharacterized protein</fullName>
    </submittedName>
</protein>
<organism evidence="1 2">
    <name type="scientific">Zootermopsis nevadensis</name>
    <name type="common">Dampwood termite</name>
    <dbReference type="NCBI Taxonomy" id="136037"/>
    <lineage>
        <taxon>Eukaryota</taxon>
        <taxon>Metazoa</taxon>
        <taxon>Ecdysozoa</taxon>
        <taxon>Arthropoda</taxon>
        <taxon>Hexapoda</taxon>
        <taxon>Insecta</taxon>
        <taxon>Pterygota</taxon>
        <taxon>Neoptera</taxon>
        <taxon>Polyneoptera</taxon>
        <taxon>Dictyoptera</taxon>
        <taxon>Blattodea</taxon>
        <taxon>Blattoidea</taxon>
        <taxon>Termitoidae</taxon>
        <taxon>Termopsidae</taxon>
        <taxon>Zootermopsis</taxon>
    </lineage>
</organism>
<dbReference type="AlphaFoldDB" id="A0A067RCD6"/>
<accession>A0A067RCD6</accession>
<dbReference type="SUPFAM" id="SSF52047">
    <property type="entry name" value="RNI-like"/>
    <property type="match status" value="1"/>
</dbReference>
<dbReference type="Gene3D" id="3.80.10.10">
    <property type="entry name" value="Ribonuclease Inhibitor"/>
    <property type="match status" value="2"/>
</dbReference>
<dbReference type="InParanoid" id="A0A067RCD6"/>
<evidence type="ECO:0000313" key="1">
    <source>
        <dbReference type="EMBL" id="KDR21536.1"/>
    </source>
</evidence>
<evidence type="ECO:0000313" key="2">
    <source>
        <dbReference type="Proteomes" id="UP000027135"/>
    </source>
</evidence>
<dbReference type="eggNOG" id="ENOG502RX6Y">
    <property type="taxonomic scope" value="Eukaryota"/>
</dbReference>